<dbReference type="InterPro" id="IPR011335">
    <property type="entry name" value="Restrct_endonuc-II-like"/>
</dbReference>
<dbReference type="InterPro" id="IPR047187">
    <property type="entry name" value="SF1_C_Upf1"/>
</dbReference>
<gene>
    <name evidence="9" type="ORF">OCS65_07315</name>
</gene>
<evidence type="ECO:0000313" key="10">
    <source>
        <dbReference type="Proteomes" id="UP001163947"/>
    </source>
</evidence>
<dbReference type="SUPFAM" id="SSF52980">
    <property type="entry name" value="Restriction endonuclease-like"/>
    <property type="match status" value="1"/>
</dbReference>
<accession>A0AA46PXK9</accession>
<feature type="domain" description="DNA2/NAM7 helicase helicase" evidence="6">
    <location>
        <begin position="341"/>
        <end position="477"/>
    </location>
</feature>
<evidence type="ECO:0000256" key="5">
    <source>
        <dbReference type="ARBA" id="ARBA00022840"/>
    </source>
</evidence>
<evidence type="ECO:0000256" key="1">
    <source>
        <dbReference type="ARBA" id="ARBA00007913"/>
    </source>
</evidence>
<proteinExistence type="inferred from homology"/>
<evidence type="ECO:0000256" key="2">
    <source>
        <dbReference type="ARBA" id="ARBA00022741"/>
    </source>
</evidence>
<name>A0AA46PXK9_9NOCA</name>
<keyword evidence="5" id="KW-0067">ATP-binding</keyword>
<protein>
    <submittedName>
        <fullName evidence="9">AAA domain-containing protein</fullName>
    </submittedName>
</protein>
<evidence type="ECO:0000313" key="9">
    <source>
        <dbReference type="EMBL" id="UYF95561.1"/>
    </source>
</evidence>
<evidence type="ECO:0000256" key="3">
    <source>
        <dbReference type="ARBA" id="ARBA00022801"/>
    </source>
</evidence>
<dbReference type="InterPro" id="IPR049468">
    <property type="entry name" value="Restrct_endonuc-II-like_dom"/>
</dbReference>
<dbReference type="Pfam" id="PF18741">
    <property type="entry name" value="MTES_1575"/>
    <property type="match status" value="1"/>
</dbReference>
<evidence type="ECO:0000259" key="6">
    <source>
        <dbReference type="Pfam" id="PF13086"/>
    </source>
</evidence>
<dbReference type="InterPro" id="IPR050534">
    <property type="entry name" value="Coronavir_polyprotein_1ab"/>
</dbReference>
<reference evidence="9" key="1">
    <citation type="submission" date="2022-09" db="EMBL/GenBank/DDBJ databases">
        <title>The genome sequence of Rhodococcus aetherivorans N1.</title>
        <authorList>
            <person name="Jiang W."/>
        </authorList>
    </citation>
    <scope>NUCLEOTIDE SEQUENCE</scope>
    <source>
        <strain evidence="9">N1</strain>
    </source>
</reference>
<keyword evidence="2" id="KW-0547">Nucleotide-binding</keyword>
<feature type="domain" description="DNA2/NAM7 helicase-like C-terminal" evidence="7">
    <location>
        <begin position="1098"/>
        <end position="1282"/>
    </location>
</feature>
<organism evidence="9 10">
    <name type="scientific">Rhodococcus aetherivorans</name>
    <dbReference type="NCBI Taxonomy" id="191292"/>
    <lineage>
        <taxon>Bacteria</taxon>
        <taxon>Bacillati</taxon>
        <taxon>Actinomycetota</taxon>
        <taxon>Actinomycetes</taxon>
        <taxon>Mycobacteriales</taxon>
        <taxon>Nocardiaceae</taxon>
        <taxon>Rhodococcus</taxon>
    </lineage>
</organism>
<sequence length="1530" mass="167586">MSEPELRDRVQRLLAFLAELVKARSAPVRTLDKHRAVLSLDEKNLDVGLSADAAAGDVVLRARRVVLEDPPRPPALVAKYVQGAIDNSAAEPTLDPQAPDAVDGVEIWLAQWRAWAAVDRERRPASQLYTFLQHAMLDLDAQPESLELVVASGLLHLSDDVAGARVHTHLITQSALIERHEESGDLLVRLNPDAVPSLEDTQLLTGLEVFDPSSTRDLHQSLATQVASPLDPAARVFLKDWTDRALTVRVDVVDQAEEASSPEAFVRPSPALVLRKRGAYALIEYYNRMSEAVADESNQVPLGLAQLVEAIEPADRVAWLDRIGTPSALFADDPLFPLPANDEQRDILDRLTGDSGVVVEGPPGTGKTHTIANLVSALLAGGQRVLVTSEKAQALRVLRDKLPLELQELCVAVTDPARGGSAELNRSVSEIATRKAQFNGRRAAQRIDELTTQRNDVLNRRAILTEQIRQTRAQETVVHTAVAAGYEGTVASIVRRVRAQESGQGWLPAPLFTDAPPLSVDEFVTLHALHQRSSVERARRRHQAFPDLSLPTQTEVQDACAAVAQASQDVTGEMPELLRVLEGASPDILARIRDLCEQLQGALHDAERLDLGFQRVADDVLSGRAQHLWGKTAEFAGLVQAAQEADRVVGASTVATPVTGRPAFEAYDALARKLEAGDTWRSGLSRFRRSDEQSAVEALGEPATVDGVAATTAHSVRIVAEHLRALDAVRVVGIVLRDLGIDIALDESRSRAIGTLALINRDRGIVDNLVTRVRDVESALRDIHPGAPRLVSVEQARSVAESARAIAAVGTAQASKAWLESVGLYVRGQIAGGASPEGRALARAFHDADFDGINAALDAWDRAAGEQREELELLSLHARLTDAAPALAQAIAEDPSWPQWPVRLANIESAWAWRRAEQWVRNVNEGREDGQFERDLDAVEKDISRLTTQLVAEKAWSACLDRTTAEQVQALHSYRDHVASIGKGTGRYAERYRAAAREAMQVAQGAVPAWVMPLQQVLSSVPPVQNLFDVVIVDEASQVDISSLFLLWLAPRVIVVGDDKQCAPSAVSLGALDGVFRRLDSSLPDIPKYLRDSFTPRSSMFSLLRSRFGSIVRLREHFRSMPEIIAWSSEQFYADDPLVPLRQYGSDRLPPLRTTYVDGGVVTGQNSTLTNRVEAGALVDTVVQCVEDPAYDGKTFGVVVLQGQSQVDVIQNELLDRLTPHQWDERRLRVGTPPDFQGDERHVVFLSMVVAPDQNIAAMTRTEYQRRFNVAASRAQDQLWLFHSRTVDTLRPTDLRHSLLTYMQSTSPMPAAPMPAGVTGEERHEAFDSLFQQEVFLDIAARGYHVNPRVEVNGHVIDLVVTGAAGKLAVACDGEQWHTNPDRQRADLERERELRRSGWRFWRVRESEYYLDPDASMSGLWGELERRGITSEGADVVAVSDAEPSGFTESSVATPVSSSLADTIVEALGSEEYPVVELADRLEMDWTVVLAVLEELVVAGRVDAFVAPGQRTNYRVAGVVDRTADDGAGF</sequence>
<keyword evidence="4" id="KW-0347">Helicase</keyword>
<dbReference type="GO" id="GO:0005524">
    <property type="term" value="F:ATP binding"/>
    <property type="evidence" value="ECO:0007669"/>
    <property type="project" value="UniProtKB-KW"/>
</dbReference>
<dbReference type="InterPro" id="IPR027417">
    <property type="entry name" value="P-loop_NTPase"/>
</dbReference>
<dbReference type="InterPro" id="IPR041679">
    <property type="entry name" value="DNA2/NAM7-like_C"/>
</dbReference>
<dbReference type="Pfam" id="PF13087">
    <property type="entry name" value="AAA_12"/>
    <property type="match status" value="1"/>
</dbReference>
<feature type="domain" description="Restriction endonuclease type II-like" evidence="8">
    <location>
        <begin position="1331"/>
        <end position="1424"/>
    </location>
</feature>
<dbReference type="PANTHER" id="PTHR43788">
    <property type="entry name" value="DNA2/NAM7 HELICASE FAMILY MEMBER"/>
    <property type="match status" value="1"/>
</dbReference>
<dbReference type="Pfam" id="PF13086">
    <property type="entry name" value="AAA_11"/>
    <property type="match status" value="1"/>
</dbReference>
<evidence type="ECO:0000259" key="8">
    <source>
        <dbReference type="Pfam" id="PF18741"/>
    </source>
</evidence>
<dbReference type="Proteomes" id="UP001163947">
    <property type="component" value="Chromosome"/>
</dbReference>
<evidence type="ECO:0000259" key="7">
    <source>
        <dbReference type="Pfam" id="PF13087"/>
    </source>
</evidence>
<keyword evidence="3" id="KW-0378">Hydrolase</keyword>
<dbReference type="InterPro" id="IPR041677">
    <property type="entry name" value="DNA2/NAM7_AAA_11"/>
</dbReference>
<dbReference type="EMBL" id="CP106982">
    <property type="protein sequence ID" value="UYF95561.1"/>
    <property type="molecule type" value="Genomic_DNA"/>
</dbReference>
<dbReference type="CDD" id="cd18808">
    <property type="entry name" value="SF1_C_Upf1"/>
    <property type="match status" value="1"/>
</dbReference>
<dbReference type="GO" id="GO:0016787">
    <property type="term" value="F:hydrolase activity"/>
    <property type="evidence" value="ECO:0007669"/>
    <property type="project" value="UniProtKB-KW"/>
</dbReference>
<evidence type="ECO:0000256" key="4">
    <source>
        <dbReference type="ARBA" id="ARBA00022806"/>
    </source>
</evidence>
<dbReference type="GO" id="GO:0043139">
    <property type="term" value="F:5'-3' DNA helicase activity"/>
    <property type="evidence" value="ECO:0007669"/>
    <property type="project" value="TreeGrafter"/>
</dbReference>
<dbReference type="PANTHER" id="PTHR43788:SF8">
    <property type="entry name" value="DNA-BINDING PROTEIN SMUBP-2"/>
    <property type="match status" value="1"/>
</dbReference>
<dbReference type="Gene3D" id="3.40.960.10">
    <property type="entry name" value="VSR Endonuclease"/>
    <property type="match status" value="1"/>
</dbReference>
<comment type="similarity">
    <text evidence="1">Belongs to the DNA2/NAM7 helicase family.</text>
</comment>
<dbReference type="Gene3D" id="3.40.50.300">
    <property type="entry name" value="P-loop containing nucleotide triphosphate hydrolases"/>
    <property type="match status" value="3"/>
</dbReference>
<dbReference type="SUPFAM" id="SSF52540">
    <property type="entry name" value="P-loop containing nucleoside triphosphate hydrolases"/>
    <property type="match status" value="1"/>
</dbReference>